<evidence type="ECO:0000313" key="2">
    <source>
        <dbReference type="Proteomes" id="UP001054945"/>
    </source>
</evidence>
<reference evidence="1 2" key="1">
    <citation type="submission" date="2021-06" db="EMBL/GenBank/DDBJ databases">
        <title>Caerostris extrusa draft genome.</title>
        <authorList>
            <person name="Kono N."/>
            <person name="Arakawa K."/>
        </authorList>
    </citation>
    <scope>NUCLEOTIDE SEQUENCE [LARGE SCALE GENOMIC DNA]</scope>
</reference>
<accession>A0AAV4PEJ4</accession>
<organism evidence="1 2">
    <name type="scientific">Caerostris extrusa</name>
    <name type="common">Bark spider</name>
    <name type="synonym">Caerostris bankana</name>
    <dbReference type="NCBI Taxonomy" id="172846"/>
    <lineage>
        <taxon>Eukaryota</taxon>
        <taxon>Metazoa</taxon>
        <taxon>Ecdysozoa</taxon>
        <taxon>Arthropoda</taxon>
        <taxon>Chelicerata</taxon>
        <taxon>Arachnida</taxon>
        <taxon>Araneae</taxon>
        <taxon>Araneomorphae</taxon>
        <taxon>Entelegynae</taxon>
        <taxon>Araneoidea</taxon>
        <taxon>Araneidae</taxon>
        <taxon>Caerostris</taxon>
    </lineage>
</organism>
<proteinExistence type="predicted"/>
<evidence type="ECO:0000313" key="1">
    <source>
        <dbReference type="EMBL" id="GIX95458.1"/>
    </source>
</evidence>
<name>A0AAV4PEJ4_CAEEX</name>
<dbReference type="EMBL" id="BPLR01004522">
    <property type="protein sequence ID" value="GIX95458.1"/>
    <property type="molecule type" value="Genomic_DNA"/>
</dbReference>
<dbReference type="Proteomes" id="UP001054945">
    <property type="component" value="Unassembled WGS sequence"/>
</dbReference>
<sequence>MRKSIFSCSALSSSPSVYFRIDPPEEEDIVCSPRGCIISCILKKTNAQQIALRLVWQIPDASPIIAKHQTLHPLLIVKNKKTHPVPNVDSAECRVLITIINCVCGSRYFSCSALSSPSVYFRIDPPEEEDIVCSPRGCIISCILWGVVAIWERRAISPAQ</sequence>
<keyword evidence="2" id="KW-1185">Reference proteome</keyword>
<comment type="caution">
    <text evidence="1">The sequence shown here is derived from an EMBL/GenBank/DDBJ whole genome shotgun (WGS) entry which is preliminary data.</text>
</comment>
<protein>
    <submittedName>
        <fullName evidence="1">Uncharacterized protein</fullName>
    </submittedName>
</protein>
<dbReference type="AlphaFoldDB" id="A0AAV4PEJ4"/>
<gene>
    <name evidence="1" type="ORF">CEXT_326141</name>
</gene>